<dbReference type="InterPro" id="IPR005119">
    <property type="entry name" value="LysR_subst-bd"/>
</dbReference>
<dbReference type="PANTHER" id="PTHR30537:SF3">
    <property type="entry name" value="TRANSCRIPTIONAL REGULATORY PROTEIN"/>
    <property type="match status" value="1"/>
</dbReference>
<keyword evidence="7" id="KW-1185">Reference proteome</keyword>
<dbReference type="PROSITE" id="PS50931">
    <property type="entry name" value="HTH_LYSR"/>
    <property type="match status" value="1"/>
</dbReference>
<dbReference type="Gene3D" id="1.10.10.10">
    <property type="entry name" value="Winged helix-like DNA-binding domain superfamily/Winged helix DNA-binding domain"/>
    <property type="match status" value="1"/>
</dbReference>
<dbReference type="SUPFAM" id="SSF46785">
    <property type="entry name" value="Winged helix' DNA-binding domain"/>
    <property type="match status" value="1"/>
</dbReference>
<organism evidence="6 7">
    <name type="scientific">Erwinia aeris</name>
    <dbReference type="NCBI Taxonomy" id="3239803"/>
    <lineage>
        <taxon>Bacteria</taxon>
        <taxon>Pseudomonadati</taxon>
        <taxon>Pseudomonadota</taxon>
        <taxon>Gammaproteobacteria</taxon>
        <taxon>Enterobacterales</taxon>
        <taxon>Erwiniaceae</taxon>
        <taxon>Erwinia</taxon>
    </lineage>
</organism>
<protein>
    <submittedName>
        <fullName evidence="6">LysR family transcriptional regulator</fullName>
    </submittedName>
</protein>
<comment type="caution">
    <text evidence="6">The sequence shown here is derived from an EMBL/GenBank/DDBJ whole genome shotgun (WGS) entry which is preliminary data.</text>
</comment>
<dbReference type="InterPro" id="IPR036388">
    <property type="entry name" value="WH-like_DNA-bd_sf"/>
</dbReference>
<gene>
    <name evidence="6" type="ORF">AB6T85_20125</name>
</gene>
<dbReference type="SUPFAM" id="SSF53850">
    <property type="entry name" value="Periplasmic binding protein-like II"/>
    <property type="match status" value="1"/>
</dbReference>
<dbReference type="InterPro" id="IPR000847">
    <property type="entry name" value="LysR_HTH_N"/>
</dbReference>
<evidence type="ECO:0000313" key="6">
    <source>
        <dbReference type="EMBL" id="MEY8772719.1"/>
    </source>
</evidence>
<accession>A0ABV4ECQ8</accession>
<evidence type="ECO:0000259" key="5">
    <source>
        <dbReference type="PROSITE" id="PS50931"/>
    </source>
</evidence>
<dbReference type="Pfam" id="PF00126">
    <property type="entry name" value="HTH_1"/>
    <property type="match status" value="1"/>
</dbReference>
<keyword evidence="2" id="KW-0805">Transcription regulation</keyword>
<dbReference type="Proteomes" id="UP001565243">
    <property type="component" value="Unassembled WGS sequence"/>
</dbReference>
<dbReference type="Gene3D" id="3.40.190.290">
    <property type="match status" value="1"/>
</dbReference>
<keyword evidence="4" id="KW-0804">Transcription</keyword>
<dbReference type="InterPro" id="IPR036390">
    <property type="entry name" value="WH_DNA-bd_sf"/>
</dbReference>
<dbReference type="EMBL" id="JBGFFX010000015">
    <property type="protein sequence ID" value="MEY8772719.1"/>
    <property type="molecule type" value="Genomic_DNA"/>
</dbReference>
<proteinExistence type="inferred from homology"/>
<dbReference type="RefSeq" id="WP_369896463.1">
    <property type="nucleotide sequence ID" value="NZ_JBGFFX010000015.1"/>
</dbReference>
<evidence type="ECO:0000313" key="7">
    <source>
        <dbReference type="Proteomes" id="UP001565243"/>
    </source>
</evidence>
<sequence length="285" mass="32051">MNWENLRFFVAIARSGTLSGAAKELDVDQATVSRRLMSLEAELGSKLIERLPREARLTAQGQIILAEAIEIESSTFKIKRMSVANKEKREKVTISAPPILARHFFATNMLKLSQELPQILISILSDVHFVSLSRLEADLAVRLSPGIKDTDIIKKIGKMDFALYTASNYCHLKSPELWEFIAYPERVTNFEHKQWLDKIIGDKRVLCEMTDLSHQYETVCSGVGVAGLPCFLADKDKRLVKLEVDESMLSLDIWIAKHPDRRNDPLVVHASNAIAIILKEVGLGL</sequence>
<evidence type="ECO:0000256" key="3">
    <source>
        <dbReference type="ARBA" id="ARBA00023125"/>
    </source>
</evidence>
<name>A0ABV4ECQ8_9GAMM</name>
<evidence type="ECO:0000256" key="2">
    <source>
        <dbReference type="ARBA" id="ARBA00023015"/>
    </source>
</evidence>
<dbReference type="CDD" id="cd05466">
    <property type="entry name" value="PBP2_LTTR_substrate"/>
    <property type="match status" value="1"/>
</dbReference>
<evidence type="ECO:0000256" key="1">
    <source>
        <dbReference type="ARBA" id="ARBA00009437"/>
    </source>
</evidence>
<keyword evidence="3" id="KW-0238">DNA-binding</keyword>
<dbReference type="Pfam" id="PF03466">
    <property type="entry name" value="LysR_substrate"/>
    <property type="match status" value="1"/>
</dbReference>
<dbReference type="PRINTS" id="PR00039">
    <property type="entry name" value="HTHLYSR"/>
</dbReference>
<feature type="domain" description="HTH lysR-type" evidence="5">
    <location>
        <begin position="1"/>
        <end position="58"/>
    </location>
</feature>
<dbReference type="InterPro" id="IPR058163">
    <property type="entry name" value="LysR-type_TF_proteobact-type"/>
</dbReference>
<reference evidence="6 7" key="1">
    <citation type="submission" date="2024-07" db="EMBL/GenBank/DDBJ databases">
        <authorList>
            <person name="Hebao G."/>
        </authorList>
    </citation>
    <scope>NUCLEOTIDE SEQUENCE [LARGE SCALE GENOMIC DNA]</scope>
    <source>
        <strain evidence="6 7">ACCC 02193</strain>
    </source>
</reference>
<comment type="similarity">
    <text evidence="1">Belongs to the LysR transcriptional regulatory family.</text>
</comment>
<dbReference type="PANTHER" id="PTHR30537">
    <property type="entry name" value="HTH-TYPE TRANSCRIPTIONAL REGULATOR"/>
    <property type="match status" value="1"/>
</dbReference>
<evidence type="ECO:0000256" key="4">
    <source>
        <dbReference type="ARBA" id="ARBA00023163"/>
    </source>
</evidence>